<dbReference type="InterPro" id="IPR051705">
    <property type="entry name" value="Gsp_Synthetase/Amidase"/>
</dbReference>
<evidence type="ECO:0000313" key="5">
    <source>
        <dbReference type="Proteomes" id="UP000663882"/>
    </source>
</evidence>
<dbReference type="PANTHER" id="PTHR30094:SF0">
    <property type="entry name" value="BIFUNCTIONAL GLUTATHIONYLSPERMIDINE SYNTHETASE_AMIDASE-RELATED"/>
    <property type="match status" value="1"/>
</dbReference>
<evidence type="ECO:0000313" key="4">
    <source>
        <dbReference type="EMBL" id="CAF4142545.1"/>
    </source>
</evidence>
<sequence>MWYELDYVERVVDGKHFPLKTYPNGSPTIPKKESFIIYERNSKLPFGHVAVIVDVVPGYINVAEQNYYYYYWSNNYARQIPLTYKNGRYYIEDYYRIYGWMEVQDNNQLKPLDAATIKIISTRNRVSD</sequence>
<reference evidence="2" key="1">
    <citation type="submission" date="2021-02" db="EMBL/GenBank/DDBJ databases">
        <authorList>
            <person name="Nowell W R."/>
        </authorList>
    </citation>
    <scope>NUCLEOTIDE SEQUENCE</scope>
</reference>
<dbReference type="EMBL" id="CAJOAX010014321">
    <property type="protein sequence ID" value="CAF4142545.1"/>
    <property type="molecule type" value="Genomic_DNA"/>
</dbReference>
<accession>A0A814Z5J9</accession>
<dbReference type="EMBL" id="CAJNOO010002119">
    <property type="protein sequence ID" value="CAF1237887.1"/>
    <property type="molecule type" value="Genomic_DNA"/>
</dbReference>
<dbReference type="EMBL" id="CAJNOT010003090">
    <property type="protein sequence ID" value="CAF1363574.1"/>
    <property type="molecule type" value="Genomic_DNA"/>
</dbReference>
<dbReference type="Proteomes" id="UP000663882">
    <property type="component" value="Unassembled WGS sequence"/>
</dbReference>
<proteinExistence type="predicted"/>
<dbReference type="OrthoDB" id="299748at2759"/>
<comment type="caution">
    <text evidence="2">The sequence shown here is derived from an EMBL/GenBank/DDBJ whole genome shotgun (WGS) entry which is preliminary data.</text>
</comment>
<evidence type="ECO:0000313" key="2">
    <source>
        <dbReference type="EMBL" id="CAF1237887.1"/>
    </source>
</evidence>
<dbReference type="Proteomes" id="UP000663823">
    <property type="component" value="Unassembled WGS sequence"/>
</dbReference>
<dbReference type="GO" id="GO:0016874">
    <property type="term" value="F:ligase activity"/>
    <property type="evidence" value="ECO:0007669"/>
    <property type="project" value="TreeGrafter"/>
</dbReference>
<dbReference type="PANTHER" id="PTHR30094">
    <property type="entry name" value="BIFUNCTIONAL GLUTATHIONYLSPERMIDINE SYNTHETASE/AMIDASE-RELATED"/>
    <property type="match status" value="1"/>
</dbReference>
<dbReference type="InterPro" id="IPR007921">
    <property type="entry name" value="CHAP_dom"/>
</dbReference>
<evidence type="ECO:0000259" key="1">
    <source>
        <dbReference type="PROSITE" id="PS50911"/>
    </source>
</evidence>
<dbReference type="Gene3D" id="3.90.1720.10">
    <property type="entry name" value="endopeptidase domain like (from Nostoc punctiforme)"/>
    <property type="match status" value="1"/>
</dbReference>
<dbReference type="AlphaFoldDB" id="A0A814Z5J9"/>
<gene>
    <name evidence="4" type="ORF">OTI717_LOCUS35812</name>
    <name evidence="2" type="ORF">RFH988_LOCUS26513</name>
    <name evidence="3" type="ORF">ZHD862_LOCUS31208</name>
</gene>
<dbReference type="SUPFAM" id="SSF54001">
    <property type="entry name" value="Cysteine proteinases"/>
    <property type="match status" value="1"/>
</dbReference>
<dbReference type="Proteomes" id="UP000663864">
    <property type="component" value="Unassembled WGS sequence"/>
</dbReference>
<dbReference type="Pfam" id="PF05257">
    <property type="entry name" value="CHAP"/>
    <property type="match status" value="1"/>
</dbReference>
<dbReference type="PROSITE" id="PS50911">
    <property type="entry name" value="CHAP"/>
    <property type="match status" value="1"/>
</dbReference>
<protein>
    <recommendedName>
        <fullName evidence="1">Peptidase C51 domain-containing protein</fullName>
    </recommendedName>
</protein>
<evidence type="ECO:0000313" key="3">
    <source>
        <dbReference type="EMBL" id="CAF1363574.1"/>
    </source>
</evidence>
<feature type="domain" description="Peptidase C51" evidence="1">
    <location>
        <begin position="1"/>
        <end position="92"/>
    </location>
</feature>
<dbReference type="InterPro" id="IPR038765">
    <property type="entry name" value="Papain-like_cys_pep_sf"/>
</dbReference>
<organism evidence="2 5">
    <name type="scientific">Rotaria sordida</name>
    <dbReference type="NCBI Taxonomy" id="392033"/>
    <lineage>
        <taxon>Eukaryota</taxon>
        <taxon>Metazoa</taxon>
        <taxon>Spiralia</taxon>
        <taxon>Gnathifera</taxon>
        <taxon>Rotifera</taxon>
        <taxon>Eurotatoria</taxon>
        <taxon>Bdelloidea</taxon>
        <taxon>Philodinida</taxon>
        <taxon>Philodinidae</taxon>
        <taxon>Rotaria</taxon>
    </lineage>
</organism>
<name>A0A814Z5J9_9BILA</name>